<dbReference type="Gene3D" id="3.90.550.10">
    <property type="entry name" value="Spore Coat Polysaccharide Biosynthesis Protein SpsA, Chain A"/>
    <property type="match status" value="1"/>
</dbReference>
<evidence type="ECO:0000256" key="6">
    <source>
        <dbReference type="ARBA" id="ARBA00023229"/>
    </source>
</evidence>
<reference evidence="8 9" key="1">
    <citation type="submission" date="2019-02" db="EMBL/GenBank/DDBJ databases">
        <title>Marinobacter halodurans sp. nov., a marine bacterium isolated from sea tidal flat.</title>
        <authorList>
            <person name="Yoo Y."/>
            <person name="Lee D.W."/>
            <person name="Kim B.S."/>
            <person name="Kim J.-J."/>
        </authorList>
    </citation>
    <scope>NUCLEOTIDE SEQUENCE [LARGE SCALE GENOMIC DNA]</scope>
    <source>
        <strain evidence="8 9">YJ-S3-2</strain>
    </source>
</reference>
<sequence>MTQRQYWLVVPAAGIGQRMQADRPKQYLQLRQRYILDITLSRLLDTGLFAGAMVPLHPDDRWFVGSDSASDARILTCTGGGDRSDSVLSGLDALAGRLSDDDWVLVHDVARPCVAAEDIRRLIVGLGEGDIGGLLAAPVSDTIKRQAADADSVSETVDRRALWRAFTPQQFRYGLLRTALGRARDRGVAVTDESSALEAMGYAPKLVRGRTDNIKITVPEDLPLAGWILDQLEHK</sequence>
<evidence type="ECO:0000256" key="1">
    <source>
        <dbReference type="ARBA" id="ARBA00001282"/>
    </source>
</evidence>
<accession>A0ABY1ZLE9</accession>
<keyword evidence="5 7" id="KW-0548">Nucleotidyltransferase</keyword>
<dbReference type="PROSITE" id="PS01295">
    <property type="entry name" value="ISPD"/>
    <property type="match status" value="1"/>
</dbReference>
<comment type="pathway">
    <text evidence="2 7">Isoprenoid biosynthesis; isopentenyl diphosphate biosynthesis via DXP pathway; isopentenyl diphosphate from 1-deoxy-D-xylulose 5-phosphate: step 2/6.</text>
</comment>
<organism evidence="8 9">
    <name type="scientific">Marinobacter halodurans</name>
    <dbReference type="NCBI Taxonomy" id="2528979"/>
    <lineage>
        <taxon>Bacteria</taxon>
        <taxon>Pseudomonadati</taxon>
        <taxon>Pseudomonadota</taxon>
        <taxon>Gammaproteobacteria</taxon>
        <taxon>Pseudomonadales</taxon>
        <taxon>Marinobacteraceae</taxon>
        <taxon>Marinobacter</taxon>
    </lineage>
</organism>
<dbReference type="Pfam" id="PF01128">
    <property type="entry name" value="IspD"/>
    <property type="match status" value="1"/>
</dbReference>
<evidence type="ECO:0000256" key="7">
    <source>
        <dbReference type="HAMAP-Rule" id="MF_00108"/>
    </source>
</evidence>
<comment type="similarity">
    <text evidence="3 7">Belongs to the IspD/TarI cytidylyltransferase family. IspD subfamily.</text>
</comment>
<comment type="caution">
    <text evidence="8">The sequence shown here is derived from an EMBL/GenBank/DDBJ whole genome shotgun (WGS) entry which is preliminary data.</text>
</comment>
<dbReference type="RefSeq" id="WP_131482443.1">
    <property type="nucleotide sequence ID" value="NZ_SJDL01000021.1"/>
</dbReference>
<evidence type="ECO:0000313" key="8">
    <source>
        <dbReference type="EMBL" id="TBW54458.1"/>
    </source>
</evidence>
<proteinExistence type="inferred from homology"/>
<feature type="site" description="Transition state stabilizer" evidence="7">
    <location>
        <position position="18"/>
    </location>
</feature>
<evidence type="ECO:0000256" key="5">
    <source>
        <dbReference type="ARBA" id="ARBA00022695"/>
    </source>
</evidence>
<protein>
    <recommendedName>
        <fullName evidence="7">2-C-methyl-D-erythritol 4-phosphate cytidylyltransferase</fullName>
        <ecNumber evidence="7">2.7.7.60</ecNumber>
    </recommendedName>
    <alternativeName>
        <fullName evidence="7">4-diphosphocytidyl-2C-methyl-D-erythritol synthase</fullName>
    </alternativeName>
    <alternativeName>
        <fullName evidence="7">MEP cytidylyltransferase</fullName>
        <shortName evidence="7">MCT</shortName>
    </alternativeName>
</protein>
<dbReference type="GO" id="GO:0050518">
    <property type="term" value="F:2-C-methyl-D-erythritol 4-phosphate cytidylyltransferase activity"/>
    <property type="evidence" value="ECO:0007669"/>
    <property type="project" value="UniProtKB-EC"/>
</dbReference>
<name>A0ABY1ZLE9_9GAMM</name>
<dbReference type="HAMAP" id="MF_00108">
    <property type="entry name" value="IspD"/>
    <property type="match status" value="1"/>
</dbReference>
<comment type="function">
    <text evidence="7">Catalyzes the formation of 4-diphosphocytidyl-2-C-methyl-D-erythritol from CTP and 2-C-methyl-D-erythritol 4-phosphate (MEP).</text>
</comment>
<keyword evidence="6 7" id="KW-0414">Isoprene biosynthesis</keyword>
<evidence type="ECO:0000256" key="2">
    <source>
        <dbReference type="ARBA" id="ARBA00004787"/>
    </source>
</evidence>
<dbReference type="PANTHER" id="PTHR32125">
    <property type="entry name" value="2-C-METHYL-D-ERYTHRITOL 4-PHOSPHATE CYTIDYLYLTRANSFERASE, CHLOROPLASTIC"/>
    <property type="match status" value="1"/>
</dbReference>
<feature type="site" description="Positions MEP for the nucleophilic attack" evidence="7">
    <location>
        <position position="215"/>
    </location>
</feature>
<dbReference type="InterPro" id="IPR034683">
    <property type="entry name" value="IspD/TarI"/>
</dbReference>
<dbReference type="Proteomes" id="UP000313645">
    <property type="component" value="Unassembled WGS sequence"/>
</dbReference>
<gene>
    <name evidence="7" type="primary">ispD</name>
    <name evidence="8" type="ORF">EZI54_13650</name>
</gene>
<dbReference type="InterPro" id="IPR050088">
    <property type="entry name" value="IspD/TarI_cytidylyltransf_bact"/>
</dbReference>
<dbReference type="EC" id="2.7.7.60" evidence="7"/>
<dbReference type="SUPFAM" id="SSF53448">
    <property type="entry name" value="Nucleotide-diphospho-sugar transferases"/>
    <property type="match status" value="1"/>
</dbReference>
<evidence type="ECO:0000256" key="4">
    <source>
        <dbReference type="ARBA" id="ARBA00022679"/>
    </source>
</evidence>
<dbReference type="InterPro" id="IPR001228">
    <property type="entry name" value="IspD"/>
</dbReference>
<comment type="catalytic activity">
    <reaction evidence="1 7">
        <text>2-C-methyl-D-erythritol 4-phosphate + CTP + H(+) = 4-CDP-2-C-methyl-D-erythritol + diphosphate</text>
        <dbReference type="Rhea" id="RHEA:13429"/>
        <dbReference type="ChEBI" id="CHEBI:15378"/>
        <dbReference type="ChEBI" id="CHEBI:33019"/>
        <dbReference type="ChEBI" id="CHEBI:37563"/>
        <dbReference type="ChEBI" id="CHEBI:57823"/>
        <dbReference type="ChEBI" id="CHEBI:58262"/>
        <dbReference type="EC" id="2.7.7.60"/>
    </reaction>
</comment>
<dbReference type="InterPro" id="IPR029044">
    <property type="entry name" value="Nucleotide-diphossugar_trans"/>
</dbReference>
<dbReference type="InterPro" id="IPR018294">
    <property type="entry name" value="ISPD_synthase_CS"/>
</dbReference>
<evidence type="ECO:0000256" key="3">
    <source>
        <dbReference type="ARBA" id="ARBA00009789"/>
    </source>
</evidence>
<evidence type="ECO:0000313" key="9">
    <source>
        <dbReference type="Proteomes" id="UP000313645"/>
    </source>
</evidence>
<feature type="site" description="Transition state stabilizer" evidence="7">
    <location>
        <position position="25"/>
    </location>
</feature>
<dbReference type="NCBIfam" id="TIGR00453">
    <property type="entry name" value="ispD"/>
    <property type="match status" value="1"/>
</dbReference>
<dbReference type="EMBL" id="SJDL01000021">
    <property type="protein sequence ID" value="TBW54458.1"/>
    <property type="molecule type" value="Genomic_DNA"/>
</dbReference>
<dbReference type="CDD" id="cd02516">
    <property type="entry name" value="CDP-ME_synthetase"/>
    <property type="match status" value="1"/>
</dbReference>
<feature type="site" description="Positions MEP for the nucleophilic attack" evidence="7">
    <location>
        <position position="159"/>
    </location>
</feature>
<dbReference type="PANTHER" id="PTHR32125:SF4">
    <property type="entry name" value="2-C-METHYL-D-ERYTHRITOL 4-PHOSPHATE CYTIDYLYLTRANSFERASE, CHLOROPLASTIC"/>
    <property type="match status" value="1"/>
</dbReference>
<keyword evidence="9" id="KW-1185">Reference proteome</keyword>
<keyword evidence="4 7" id="KW-0808">Transferase</keyword>